<organism evidence="8 9">
    <name type="scientific">Botrytis paeoniae</name>
    <dbReference type="NCBI Taxonomy" id="278948"/>
    <lineage>
        <taxon>Eukaryota</taxon>
        <taxon>Fungi</taxon>
        <taxon>Dikarya</taxon>
        <taxon>Ascomycota</taxon>
        <taxon>Pezizomycotina</taxon>
        <taxon>Leotiomycetes</taxon>
        <taxon>Helotiales</taxon>
        <taxon>Sclerotiniaceae</taxon>
        <taxon>Botrytis</taxon>
    </lineage>
</organism>
<dbReference type="Pfam" id="PF00487">
    <property type="entry name" value="FA_desaturase"/>
    <property type="match status" value="1"/>
</dbReference>
<dbReference type="UniPathway" id="UPA00222"/>
<dbReference type="EC" id="1.14.19.18" evidence="3"/>
<evidence type="ECO:0000259" key="7">
    <source>
        <dbReference type="PROSITE" id="PS50255"/>
    </source>
</evidence>
<keyword evidence="5" id="KW-0443">Lipid metabolism</keyword>
<dbReference type="InterPro" id="IPR012171">
    <property type="entry name" value="Fatty_acid_desaturase"/>
</dbReference>
<dbReference type="PROSITE" id="PS50255">
    <property type="entry name" value="CYTOCHROME_B5_2"/>
    <property type="match status" value="1"/>
</dbReference>
<dbReference type="AlphaFoldDB" id="A0A4Z1G2E1"/>
<reference evidence="8 9" key="1">
    <citation type="submission" date="2017-12" db="EMBL/GenBank/DDBJ databases">
        <title>Comparative genomics of Botrytis spp.</title>
        <authorList>
            <person name="Valero-Jimenez C.A."/>
            <person name="Tapia P."/>
            <person name="Veloso J."/>
            <person name="Silva-Moreno E."/>
            <person name="Staats M."/>
            <person name="Valdes J.H."/>
            <person name="Van Kan J.A.L."/>
        </authorList>
    </citation>
    <scope>NUCLEOTIDE SEQUENCE [LARGE SCALE GENOMIC DNA]</scope>
    <source>
        <strain evidence="8 9">Bp0003</strain>
    </source>
</reference>
<gene>
    <name evidence="8" type="ORF">BPAE_0018g00570</name>
</gene>
<proteinExistence type="predicted"/>
<comment type="caution">
    <text evidence="8">The sequence shown here is derived from an EMBL/GenBank/DDBJ whole genome shotgun (WGS) entry which is preliminary data.</text>
</comment>
<dbReference type="GO" id="GO:0016020">
    <property type="term" value="C:membrane"/>
    <property type="evidence" value="ECO:0007669"/>
    <property type="project" value="TreeGrafter"/>
</dbReference>
<evidence type="ECO:0000256" key="1">
    <source>
        <dbReference type="ARBA" id="ARBA00004760"/>
    </source>
</evidence>
<feature type="region of interest" description="Disordered" evidence="6">
    <location>
        <begin position="64"/>
        <end position="112"/>
    </location>
</feature>
<dbReference type="GO" id="GO:0006665">
    <property type="term" value="P:sphingolipid metabolic process"/>
    <property type="evidence" value="ECO:0007669"/>
    <property type="project" value="UniProtKB-UniPathway"/>
</dbReference>
<dbReference type="PANTHER" id="PTHR19353">
    <property type="entry name" value="FATTY ACID DESATURASE 2"/>
    <property type="match status" value="1"/>
</dbReference>
<evidence type="ECO:0000313" key="8">
    <source>
        <dbReference type="EMBL" id="TGO29169.1"/>
    </source>
</evidence>
<feature type="compositionally biased region" description="Polar residues" evidence="6">
    <location>
        <begin position="91"/>
        <end position="106"/>
    </location>
</feature>
<dbReference type="EMBL" id="PQXI01000018">
    <property type="protein sequence ID" value="TGO29169.1"/>
    <property type="molecule type" value="Genomic_DNA"/>
</dbReference>
<evidence type="ECO:0000256" key="6">
    <source>
        <dbReference type="SAM" id="MobiDB-lite"/>
    </source>
</evidence>
<sequence length="364" mass="41728">MTFQPRIIPRPEIESMISHGHKIFILDNSVPKADAWLPYHPGGEKSIMHMIGRDATDEINALHSEGARERGTGNGNGNGKEKEKRKKKSTPHTPRSPNSALKSTDLSKYPSLDPKSQDEIIFQYRQLDQKLRSEGLYNCPYSSYGIDILRYTLLFTLFWRFLQSSHYIFSALSLGLSWHQLVFTAHDAGHLGITHSLHLDSCIWIFIADFLGGLSIGWWKRNHNIHHIATNSPEHDPDIAHLPFFAISPLRESFAMKMVRTTMDVECPPWMDFLHGGLQFQVAHHLFPRLPRHHLRKAQKYVREFCEDVGIPYVSFGFVRGNREVIGRLSEVAGYLRVLEECRKVAARDLMEGHVEVTSRTRPT</sequence>
<dbReference type="Pfam" id="PF00173">
    <property type="entry name" value="Cyt-b5"/>
    <property type="match status" value="1"/>
</dbReference>
<dbReference type="InterPro" id="IPR005804">
    <property type="entry name" value="FA_desaturase_dom"/>
</dbReference>
<dbReference type="CDD" id="cd03506">
    <property type="entry name" value="Delta6-FADS-like"/>
    <property type="match status" value="1"/>
</dbReference>
<comment type="pathway">
    <text evidence="2">Sphingolipid metabolism.</text>
</comment>
<keyword evidence="5" id="KW-0746">Sphingolipid metabolism</keyword>
<dbReference type="Proteomes" id="UP000297910">
    <property type="component" value="Unassembled WGS sequence"/>
</dbReference>
<evidence type="ECO:0000256" key="4">
    <source>
        <dbReference type="ARBA" id="ARBA00016939"/>
    </source>
</evidence>
<feature type="domain" description="Cytochrome b5 heme-binding" evidence="7">
    <location>
        <begin position="5"/>
        <end position="69"/>
    </location>
</feature>
<comment type="pathway">
    <text evidence="1">Lipid metabolism; sphingolipid metabolism.</text>
</comment>
<evidence type="ECO:0000256" key="3">
    <source>
        <dbReference type="ARBA" id="ARBA00012019"/>
    </source>
</evidence>
<dbReference type="InterPro" id="IPR001199">
    <property type="entry name" value="Cyt_B5-like_heme/steroid-bd"/>
</dbReference>
<dbReference type="InterPro" id="IPR036400">
    <property type="entry name" value="Cyt_B5-like_heme/steroid_sf"/>
</dbReference>
<keyword evidence="9" id="KW-1185">Reference proteome</keyword>
<dbReference type="PIRSF" id="PIRSF015921">
    <property type="entry name" value="FA_sphinglp_des"/>
    <property type="match status" value="1"/>
</dbReference>
<dbReference type="PANTHER" id="PTHR19353:SF76">
    <property type="entry name" value="DELTA 8-(E)-SPHINGOLIPID DESATURASE"/>
    <property type="match status" value="1"/>
</dbReference>
<evidence type="ECO:0000256" key="5">
    <source>
        <dbReference type="ARBA" id="ARBA00022919"/>
    </source>
</evidence>
<dbReference type="Gene3D" id="3.10.120.10">
    <property type="entry name" value="Cytochrome b5-like heme/steroid binding domain"/>
    <property type="match status" value="1"/>
</dbReference>
<evidence type="ECO:0000313" key="9">
    <source>
        <dbReference type="Proteomes" id="UP000297910"/>
    </source>
</evidence>
<name>A0A4Z1G2E1_9HELO</name>
<protein>
    <recommendedName>
        <fullName evidence="4">Delta 8-(E)-sphingolipid desaturase</fullName>
        <ecNumber evidence="3">1.14.19.18</ecNumber>
    </recommendedName>
</protein>
<accession>A0A4Z1G2E1</accession>
<dbReference type="GO" id="GO:0016717">
    <property type="term" value="F:oxidoreductase activity, acting on paired donors, with oxidation of a pair of donors resulting in the reduction of molecular oxygen to two molecules of water"/>
    <property type="evidence" value="ECO:0007669"/>
    <property type="project" value="TreeGrafter"/>
</dbReference>
<dbReference type="SUPFAM" id="SSF55856">
    <property type="entry name" value="Cytochrome b5-like heme/steroid binding domain"/>
    <property type="match status" value="1"/>
</dbReference>
<evidence type="ECO:0000256" key="2">
    <source>
        <dbReference type="ARBA" id="ARBA00004991"/>
    </source>
</evidence>